<protein>
    <recommendedName>
        <fullName evidence="4">PepSY domain-containing protein</fullName>
    </recommendedName>
</protein>
<evidence type="ECO:0008006" key="4">
    <source>
        <dbReference type="Google" id="ProtNLM"/>
    </source>
</evidence>
<feature type="transmembrane region" description="Helical" evidence="1">
    <location>
        <begin position="160"/>
        <end position="181"/>
    </location>
</feature>
<feature type="transmembrane region" description="Helical" evidence="1">
    <location>
        <begin position="352"/>
        <end position="377"/>
    </location>
</feature>
<evidence type="ECO:0000313" key="2">
    <source>
        <dbReference type="EMBL" id="BDT58601.1"/>
    </source>
</evidence>
<evidence type="ECO:0000313" key="3">
    <source>
        <dbReference type="Proteomes" id="UP001163336"/>
    </source>
</evidence>
<dbReference type="PANTHER" id="PTHR34219">
    <property type="entry name" value="IRON-REGULATED INNER MEMBRANE PROTEIN-RELATED"/>
    <property type="match status" value="1"/>
</dbReference>
<evidence type="ECO:0000256" key="1">
    <source>
        <dbReference type="SAM" id="Phobius"/>
    </source>
</evidence>
<dbReference type="InterPro" id="IPR005625">
    <property type="entry name" value="PepSY-ass_TM"/>
</dbReference>
<keyword evidence="3" id="KW-1185">Reference proteome</keyword>
<keyword evidence="1" id="KW-1133">Transmembrane helix</keyword>
<organism evidence="2 3">
    <name type="scientific">Massilia varians</name>
    <dbReference type="NCBI Taxonomy" id="457921"/>
    <lineage>
        <taxon>Bacteria</taxon>
        <taxon>Pseudomonadati</taxon>
        <taxon>Pseudomonadota</taxon>
        <taxon>Betaproteobacteria</taxon>
        <taxon>Burkholderiales</taxon>
        <taxon>Oxalobacteraceae</taxon>
        <taxon>Telluria group</taxon>
        <taxon>Massilia</taxon>
    </lineage>
</organism>
<gene>
    <name evidence="2" type="ORF">MasN3_20950</name>
</gene>
<feature type="transmembrane region" description="Helical" evidence="1">
    <location>
        <begin position="12"/>
        <end position="32"/>
    </location>
</feature>
<accession>A0ABN6TEI3</accession>
<sequence>MKPLIRTVHLWAGLIFGTILVLQGLTGTVIGWRHELDAWLNPGLLRVAPPAGAVAGQEARPAPAQVAAVMARLQEAPGYGRPDTLFLPEVHGDVYVAWYRPQKPDSSWTQGVTRQVMVDPSSLAILGERNWGEAGLSRPLLMPTLFHLHRYLMAGEAGKIVIAVQGLALMLLTLTGIVVWWPKMTPSAFWHAISVRRGSNWPKFNFQLHRAAGFYVAPVLLVLAFSGVYFNAPDWVTPAIRAVAPLAKNDKAVNASPSATPRIDAGAAMAAAQARYPQGRVSRIGIPAKAEQPYEVRVRQPGELRHGAGVTRVSVDAGSGAVLRAIDPLTARGGDWFVSTLYPLHTGEAFGVAGRILITVVGFTPLLFFITGLVVWIKFRRKPAKRKAPVNAATPRPAPVLAQAEASHAFKDPRYG</sequence>
<dbReference type="Proteomes" id="UP001163336">
    <property type="component" value="Chromosome"/>
</dbReference>
<keyword evidence="1" id="KW-0472">Membrane</keyword>
<dbReference type="PANTHER" id="PTHR34219:SF3">
    <property type="entry name" value="BLL7967 PROTEIN"/>
    <property type="match status" value="1"/>
</dbReference>
<keyword evidence="1" id="KW-0812">Transmembrane</keyword>
<dbReference type="Pfam" id="PF03929">
    <property type="entry name" value="PepSY_TM"/>
    <property type="match status" value="1"/>
</dbReference>
<dbReference type="RefSeq" id="WP_281914015.1">
    <property type="nucleotide sequence ID" value="NZ_AP026966.1"/>
</dbReference>
<reference evidence="2" key="1">
    <citation type="submission" date="2022-11" db="EMBL/GenBank/DDBJ databases">
        <title>Isolation and characterization of PLA-degrading bacterium Massilia sp. from Antarctic soil.</title>
        <authorList>
            <person name="Sato K."/>
            <person name="Gomez-Fuentes C."/>
            <person name="Ahmad S.A."/>
            <person name="Zulkharnain A."/>
        </authorList>
    </citation>
    <scope>NUCLEOTIDE SEQUENCE</scope>
    <source>
        <strain evidence="2">N-3</strain>
    </source>
</reference>
<feature type="transmembrane region" description="Helical" evidence="1">
    <location>
        <begin position="212"/>
        <end position="230"/>
    </location>
</feature>
<dbReference type="EMBL" id="AP026966">
    <property type="protein sequence ID" value="BDT58601.1"/>
    <property type="molecule type" value="Genomic_DNA"/>
</dbReference>
<name>A0ABN6TEI3_9BURK</name>
<proteinExistence type="predicted"/>